<gene>
    <name evidence="1" type="ORF">RF819_08425</name>
</gene>
<keyword evidence="2" id="KW-1185">Reference proteome</keyword>
<dbReference type="RefSeq" id="WP_078364568.1">
    <property type="nucleotide sequence ID" value="NZ_MTJN01000002.1"/>
</dbReference>
<dbReference type="OrthoDB" id="5292580at2"/>
<evidence type="ECO:0008006" key="3">
    <source>
        <dbReference type="Google" id="ProtNLM"/>
    </source>
</evidence>
<sequence length="234" mass="25144">MNRRHFGRLSVAYTAAMGCALPLRSQALTLNDVSSSQATQGVKAALEKGVRFAVDSLGRNNGFLGNDKVRIPLPGYLEDAAGLLRRLGQGARLDELVAAMNHAAEAAVPLAREVLVGAVKSMGVQDAKNILVGGETSVTQFFADKTRVQLADKFLPIVKKTTQQVRLADKYNRIASQAANIGLLKGEDVSLERYVTGKALDGLYFMIGEEEKKIRQDPVGTGSAVLQRVFGAMK</sequence>
<reference evidence="1 2" key="1">
    <citation type="submission" date="2017-01" db="EMBL/GenBank/DDBJ databases">
        <title>Genome sequencing of Rhodoferax fermentans JCM 7819.</title>
        <authorList>
            <person name="Kim Y.J."/>
            <person name="Farh M.E.-A."/>
            <person name="Yang D.-C."/>
        </authorList>
    </citation>
    <scope>NUCLEOTIDE SEQUENCE [LARGE SCALE GENOMIC DNA]</scope>
    <source>
        <strain evidence="1 2">JCM 7819</strain>
    </source>
</reference>
<dbReference type="STRING" id="28066.RF819_08425"/>
<name>A0A1T1ARL4_RHOFE</name>
<dbReference type="InterPro" id="IPR025245">
    <property type="entry name" value="DUF4197"/>
</dbReference>
<proteinExistence type="predicted"/>
<dbReference type="AlphaFoldDB" id="A0A1T1ARL4"/>
<dbReference type="EMBL" id="MTJN01000002">
    <property type="protein sequence ID" value="OOV06746.1"/>
    <property type="molecule type" value="Genomic_DNA"/>
</dbReference>
<evidence type="ECO:0000313" key="2">
    <source>
        <dbReference type="Proteomes" id="UP000190750"/>
    </source>
</evidence>
<accession>A0A1T1ARL4</accession>
<dbReference type="Proteomes" id="UP000190750">
    <property type="component" value="Unassembled WGS sequence"/>
</dbReference>
<protein>
    <recommendedName>
        <fullName evidence="3">DUF4197 domain-containing protein</fullName>
    </recommendedName>
</protein>
<organism evidence="1 2">
    <name type="scientific">Rhodoferax fermentans</name>
    <dbReference type="NCBI Taxonomy" id="28066"/>
    <lineage>
        <taxon>Bacteria</taxon>
        <taxon>Pseudomonadati</taxon>
        <taxon>Pseudomonadota</taxon>
        <taxon>Betaproteobacteria</taxon>
        <taxon>Burkholderiales</taxon>
        <taxon>Comamonadaceae</taxon>
        <taxon>Rhodoferax</taxon>
    </lineage>
</organism>
<evidence type="ECO:0000313" key="1">
    <source>
        <dbReference type="EMBL" id="OOV06746.1"/>
    </source>
</evidence>
<comment type="caution">
    <text evidence="1">The sequence shown here is derived from an EMBL/GenBank/DDBJ whole genome shotgun (WGS) entry which is preliminary data.</text>
</comment>
<dbReference type="Pfam" id="PF13852">
    <property type="entry name" value="DUF4197"/>
    <property type="match status" value="1"/>
</dbReference>
<dbReference type="PROSITE" id="PS51257">
    <property type="entry name" value="PROKAR_LIPOPROTEIN"/>
    <property type="match status" value="1"/>
</dbReference>